<sequence>MNISQVGDTTRPPKENEIDGEHYRFVTFEEFKALEENAMLLEHGTYKGSITFSIFFFFSLPAYFSRISNGFFALELSRSALRSLATEPLLPSKGLKAPERTFKTL</sequence>
<feature type="transmembrane region" description="Helical" evidence="3">
    <location>
        <begin position="46"/>
        <end position="64"/>
    </location>
</feature>
<dbReference type="Proteomes" id="UP000218231">
    <property type="component" value="Unassembled WGS sequence"/>
</dbReference>
<dbReference type="PANTHER" id="PTHR10316">
    <property type="entry name" value="MEMBRANE ASSOCIATED GUANYLATE KINASE-RELATED"/>
    <property type="match status" value="1"/>
</dbReference>
<feature type="domain" description="Guanylate kinase-like" evidence="4">
    <location>
        <begin position="1"/>
        <end position="105"/>
    </location>
</feature>
<dbReference type="SUPFAM" id="SSF52540">
    <property type="entry name" value="P-loop containing nucleoside triphosphate hydrolases"/>
    <property type="match status" value="1"/>
</dbReference>
<evidence type="ECO:0000256" key="1">
    <source>
        <dbReference type="ARBA" id="ARBA00004170"/>
    </source>
</evidence>
<dbReference type="GO" id="GO:0007165">
    <property type="term" value="P:signal transduction"/>
    <property type="evidence" value="ECO:0007669"/>
    <property type="project" value="TreeGrafter"/>
</dbReference>
<dbReference type="AlphaFoldDB" id="A0A2A2JH92"/>
<keyword evidence="3" id="KW-0812">Transmembrane</keyword>
<dbReference type="PROSITE" id="PS50052">
    <property type="entry name" value="GUANYLATE_KINASE_2"/>
    <property type="match status" value="1"/>
</dbReference>
<proteinExistence type="predicted"/>
<dbReference type="STRING" id="2018661.A0A2A2JH92"/>
<dbReference type="PANTHER" id="PTHR10316:SF40">
    <property type="entry name" value="LD27118P"/>
    <property type="match status" value="1"/>
</dbReference>
<dbReference type="Pfam" id="PF00625">
    <property type="entry name" value="Guanylate_kin"/>
    <property type="match status" value="1"/>
</dbReference>
<comment type="caution">
    <text evidence="5">The sequence shown here is derived from an EMBL/GenBank/DDBJ whole genome shotgun (WGS) entry which is preliminary data.</text>
</comment>
<dbReference type="Gene3D" id="3.30.63.10">
    <property type="entry name" value="Guanylate Kinase phosphate binding domain"/>
    <property type="match status" value="1"/>
</dbReference>
<dbReference type="OrthoDB" id="66881at2759"/>
<evidence type="ECO:0000313" key="6">
    <source>
        <dbReference type="Proteomes" id="UP000218231"/>
    </source>
</evidence>
<gene>
    <name evidence="5" type="ORF">WR25_02527</name>
</gene>
<organism evidence="5 6">
    <name type="scientific">Diploscapter pachys</name>
    <dbReference type="NCBI Taxonomy" id="2018661"/>
    <lineage>
        <taxon>Eukaryota</taxon>
        <taxon>Metazoa</taxon>
        <taxon>Ecdysozoa</taxon>
        <taxon>Nematoda</taxon>
        <taxon>Chromadorea</taxon>
        <taxon>Rhabditida</taxon>
        <taxon>Rhabditina</taxon>
        <taxon>Rhabditomorpha</taxon>
        <taxon>Rhabditoidea</taxon>
        <taxon>Rhabditidae</taxon>
        <taxon>Diploscapter</taxon>
    </lineage>
</organism>
<dbReference type="InterPro" id="IPR008145">
    <property type="entry name" value="GK/Ca_channel_bsu"/>
</dbReference>
<keyword evidence="3" id="KW-1133">Transmembrane helix</keyword>
<evidence type="ECO:0000256" key="2">
    <source>
        <dbReference type="ARBA" id="ARBA00023136"/>
    </source>
</evidence>
<dbReference type="EMBL" id="LIAE01010433">
    <property type="protein sequence ID" value="PAV61138.1"/>
    <property type="molecule type" value="Genomic_DNA"/>
</dbReference>
<keyword evidence="2 3" id="KW-0472">Membrane</keyword>
<name>A0A2A2JH92_9BILA</name>
<evidence type="ECO:0000313" key="5">
    <source>
        <dbReference type="EMBL" id="PAV61138.1"/>
    </source>
</evidence>
<reference evidence="5 6" key="1">
    <citation type="journal article" date="2017" name="Curr. Biol.">
        <title>Genome architecture and evolution of a unichromosomal asexual nematode.</title>
        <authorList>
            <person name="Fradin H."/>
            <person name="Zegar C."/>
            <person name="Gutwein M."/>
            <person name="Lucas J."/>
            <person name="Kovtun M."/>
            <person name="Corcoran D."/>
            <person name="Baugh L.R."/>
            <person name="Kiontke K."/>
            <person name="Gunsalus K."/>
            <person name="Fitch D.H."/>
            <person name="Piano F."/>
        </authorList>
    </citation>
    <scope>NUCLEOTIDE SEQUENCE [LARGE SCALE GENOMIC DNA]</scope>
    <source>
        <strain evidence="5">PF1309</strain>
    </source>
</reference>
<dbReference type="GO" id="GO:0016020">
    <property type="term" value="C:membrane"/>
    <property type="evidence" value="ECO:0007669"/>
    <property type="project" value="UniProtKB-SubCell"/>
</dbReference>
<accession>A0A2A2JH92</accession>
<evidence type="ECO:0000259" key="4">
    <source>
        <dbReference type="PROSITE" id="PS50052"/>
    </source>
</evidence>
<dbReference type="InterPro" id="IPR027417">
    <property type="entry name" value="P-loop_NTPase"/>
</dbReference>
<dbReference type="PROSITE" id="PS00856">
    <property type="entry name" value="GUANYLATE_KINASE_1"/>
    <property type="match status" value="1"/>
</dbReference>
<dbReference type="GO" id="GO:0005737">
    <property type="term" value="C:cytoplasm"/>
    <property type="evidence" value="ECO:0007669"/>
    <property type="project" value="TreeGrafter"/>
</dbReference>
<evidence type="ECO:0000256" key="3">
    <source>
        <dbReference type="SAM" id="Phobius"/>
    </source>
</evidence>
<protein>
    <recommendedName>
        <fullName evidence="4">Guanylate kinase-like domain-containing protein</fullName>
    </recommendedName>
</protein>
<comment type="subcellular location">
    <subcellularLocation>
        <location evidence="1">Membrane</location>
        <topology evidence="1">Peripheral membrane protein</topology>
    </subcellularLocation>
</comment>
<keyword evidence="6" id="KW-1185">Reference proteome</keyword>
<dbReference type="InterPro" id="IPR020590">
    <property type="entry name" value="Guanylate_kinase_CS"/>
</dbReference>
<dbReference type="InterPro" id="IPR008144">
    <property type="entry name" value="Guanylate_kin-like_dom"/>
</dbReference>